<dbReference type="InterPro" id="IPR036291">
    <property type="entry name" value="NAD(P)-bd_dom_sf"/>
</dbReference>
<dbReference type="Proteomes" id="UP000504882">
    <property type="component" value="Unassembled WGS sequence"/>
</dbReference>
<gene>
    <name evidence="2" type="ORF">EXU48_04675</name>
</gene>
<organism evidence="2 3">
    <name type="scientific">Occultella glacieicola</name>
    <dbReference type="NCBI Taxonomy" id="2518684"/>
    <lineage>
        <taxon>Bacteria</taxon>
        <taxon>Bacillati</taxon>
        <taxon>Actinomycetota</taxon>
        <taxon>Actinomycetes</taxon>
        <taxon>Micrococcales</taxon>
        <taxon>Ruaniaceae</taxon>
        <taxon>Occultella</taxon>
    </lineage>
</organism>
<protein>
    <submittedName>
        <fullName evidence="2">NAD(P)-dependent oxidoreductase</fullName>
    </submittedName>
</protein>
<proteinExistence type="predicted"/>
<evidence type="ECO:0000313" key="2">
    <source>
        <dbReference type="EMBL" id="TDE97676.1"/>
    </source>
</evidence>
<dbReference type="SUPFAM" id="SSF51735">
    <property type="entry name" value="NAD(P)-binding Rossmann-fold domains"/>
    <property type="match status" value="1"/>
</dbReference>
<evidence type="ECO:0000259" key="1">
    <source>
        <dbReference type="Pfam" id="PF01370"/>
    </source>
</evidence>
<dbReference type="PANTHER" id="PTHR43245">
    <property type="entry name" value="BIFUNCTIONAL POLYMYXIN RESISTANCE PROTEIN ARNA"/>
    <property type="match status" value="1"/>
</dbReference>
<dbReference type="EMBL" id="SMNA01000002">
    <property type="protein sequence ID" value="TDE97676.1"/>
    <property type="molecule type" value="Genomic_DNA"/>
</dbReference>
<keyword evidence="3" id="KW-1185">Reference proteome</keyword>
<dbReference type="PANTHER" id="PTHR43245:SF13">
    <property type="entry name" value="UDP-D-APIOSE_UDP-D-XYLOSE SYNTHASE 2"/>
    <property type="match status" value="1"/>
</dbReference>
<sequence length="334" mass="35253">MIIGGNGQIGVPTALALAADGWQVRVLHRGSRPLEPDLAEAGVHEVRGDRADEAVLAAAVGDGVDLLVDCVAFDSTHAEQVLRHRAGLGSAVVISSMAVYADADGRLLGGPEFPHLPVGVREDGPTAQPGRGGYAEGKVELEQAWLAADVPATVLRPGAIHGAFAQNPREWFALKRVLDGRTDVVLAHEGRSRFHPSAVENIAELIRLAGARPGRRVLNAGDPVVPTSAEIVTAVYAARAREVTVHPLPGEPVGNLGLNPWGVPGPFVVDMSGAATELGYRPVVDYVSSLGPYLDWVERASAGRDWREVFGDFAASGADLFDYAAEDAWLAARR</sequence>
<dbReference type="Pfam" id="PF01370">
    <property type="entry name" value="Epimerase"/>
    <property type="match status" value="1"/>
</dbReference>
<accession>A0ABY2E980</accession>
<dbReference type="InterPro" id="IPR050177">
    <property type="entry name" value="Lipid_A_modif_metabolic_enz"/>
</dbReference>
<dbReference type="Gene3D" id="3.40.50.720">
    <property type="entry name" value="NAD(P)-binding Rossmann-like Domain"/>
    <property type="match status" value="1"/>
</dbReference>
<dbReference type="InterPro" id="IPR001509">
    <property type="entry name" value="Epimerase_deHydtase"/>
</dbReference>
<feature type="domain" description="NAD-dependent epimerase/dehydratase" evidence="1">
    <location>
        <begin position="2"/>
        <end position="213"/>
    </location>
</feature>
<name>A0ABY2E980_9MICO</name>
<evidence type="ECO:0000313" key="3">
    <source>
        <dbReference type="Proteomes" id="UP000504882"/>
    </source>
</evidence>
<reference evidence="2 3" key="1">
    <citation type="submission" date="2019-03" db="EMBL/GenBank/DDBJ databases">
        <title>Genomic features of bacteria from cold environments.</title>
        <authorList>
            <person name="Shen L."/>
        </authorList>
    </citation>
    <scope>NUCLEOTIDE SEQUENCE [LARGE SCALE GENOMIC DNA]</scope>
    <source>
        <strain evidence="3">T3246-1</strain>
    </source>
</reference>
<comment type="caution">
    <text evidence="2">The sequence shown here is derived from an EMBL/GenBank/DDBJ whole genome shotgun (WGS) entry which is preliminary data.</text>
</comment>